<accession>A0A6F8SN84</accession>
<keyword evidence="3" id="KW-1185">Reference proteome</keyword>
<evidence type="ECO:0000256" key="1">
    <source>
        <dbReference type="SAM" id="Phobius"/>
    </source>
</evidence>
<protein>
    <submittedName>
        <fullName evidence="2">Uncharacterized protein</fullName>
    </submittedName>
</protein>
<keyword evidence="1" id="KW-0472">Membrane</keyword>
<reference evidence="3" key="2">
    <citation type="submission" date="2020-03" db="EMBL/GenBank/DDBJ databases">
        <title>Complete Genome Sequence of Adlercreutzia sp. strain 8CFCBH1 Producing Equol, Isolated from Healthy Japanese Feces.</title>
        <authorList>
            <person name="Ogata Y."/>
            <person name="Sakamoto M."/>
            <person name="Ohkuma M."/>
            <person name="Hattori M."/>
            <person name="Suda W."/>
        </authorList>
    </citation>
    <scope>NUCLEOTIDE SEQUENCE [LARGE SCALE GENOMIC DNA]</scope>
    <source>
        <strain evidence="3">8CFCBH1</strain>
    </source>
</reference>
<keyword evidence="1" id="KW-1133">Transmembrane helix</keyword>
<evidence type="ECO:0000313" key="3">
    <source>
        <dbReference type="Proteomes" id="UP000501727"/>
    </source>
</evidence>
<sequence>MKRIRDKILEVFFSDTWLGAILWFAAAAAMLALVVWFLVYSGFGEPAMPVYENF</sequence>
<name>A0A6F8SN84_9ACTN</name>
<reference evidence="3" key="1">
    <citation type="journal article" date="2020" name="Microbiol. Resour. Announc.">
        <title>Complete Genome Sequence of Adlercreutzia sp. Strain 8CFCBH1, a Potent Producer of Equol, Isolated from Healthy Japanese Feces.</title>
        <authorList>
            <person name="Ogata Y."/>
            <person name="Sakamoto M."/>
            <person name="Ohkuma M."/>
            <person name="Hattori M."/>
            <person name="Suda W."/>
        </authorList>
    </citation>
    <scope>NUCLEOTIDE SEQUENCE [LARGE SCALE GENOMIC DNA]</scope>
    <source>
        <strain evidence="3">8CFCBH1</strain>
    </source>
</reference>
<gene>
    <name evidence="2" type="ORF">ADCFC_15570</name>
</gene>
<organism evidence="2 3">
    <name type="scientific">Adlercreutzia hattorii</name>
    <dbReference type="NCBI Taxonomy" id="2707299"/>
    <lineage>
        <taxon>Bacteria</taxon>
        <taxon>Bacillati</taxon>
        <taxon>Actinomycetota</taxon>
        <taxon>Coriobacteriia</taxon>
        <taxon>Eggerthellales</taxon>
        <taxon>Eggerthellaceae</taxon>
        <taxon>Adlercreutzia</taxon>
    </lineage>
</organism>
<dbReference type="AlphaFoldDB" id="A0A6F8SN84"/>
<dbReference type="RefSeq" id="WP_173113647.1">
    <property type="nucleotide sequence ID" value="NZ_AP022829.1"/>
</dbReference>
<evidence type="ECO:0000313" key="2">
    <source>
        <dbReference type="EMBL" id="BCA89060.1"/>
    </source>
</evidence>
<dbReference type="Proteomes" id="UP000501727">
    <property type="component" value="Chromosome"/>
</dbReference>
<feature type="transmembrane region" description="Helical" evidence="1">
    <location>
        <begin position="21"/>
        <end position="43"/>
    </location>
</feature>
<proteinExistence type="predicted"/>
<keyword evidence="1" id="KW-0812">Transmembrane</keyword>
<dbReference type="KEGG" id="ahat:ADCFC_16790"/>
<dbReference type="EMBL" id="AP022829">
    <property type="protein sequence ID" value="BCA89060.1"/>
    <property type="molecule type" value="Genomic_DNA"/>
</dbReference>